<keyword evidence="6" id="KW-0575">Peroxidase</keyword>
<evidence type="ECO:0000256" key="6">
    <source>
        <dbReference type="ARBA" id="ARBA00022559"/>
    </source>
</evidence>
<dbReference type="AlphaFoldDB" id="A0AA88L9F4"/>
<comment type="subcellular location">
    <subcellularLocation>
        <location evidence="2">Secreted</location>
    </subcellularLocation>
</comment>
<dbReference type="SUPFAM" id="SSF52833">
    <property type="entry name" value="Thioredoxin-like"/>
    <property type="match status" value="1"/>
</dbReference>
<dbReference type="PANTHER" id="PTHR11592:SF88">
    <property type="entry name" value="GLUTATHIONE PEROXIDASE-RELATED"/>
    <property type="match status" value="1"/>
</dbReference>
<organism evidence="9 10">
    <name type="scientific">Artemia franciscana</name>
    <name type="common">Brine shrimp</name>
    <name type="synonym">Artemia sanfranciscana</name>
    <dbReference type="NCBI Taxonomy" id="6661"/>
    <lineage>
        <taxon>Eukaryota</taxon>
        <taxon>Metazoa</taxon>
        <taxon>Ecdysozoa</taxon>
        <taxon>Arthropoda</taxon>
        <taxon>Crustacea</taxon>
        <taxon>Branchiopoda</taxon>
        <taxon>Anostraca</taxon>
        <taxon>Artemiidae</taxon>
        <taxon>Artemia</taxon>
    </lineage>
</organism>
<comment type="catalytic activity">
    <reaction evidence="1">
        <text>2 glutathione + H2O2 = glutathione disulfide + 2 H2O</text>
        <dbReference type="Rhea" id="RHEA:16833"/>
        <dbReference type="ChEBI" id="CHEBI:15377"/>
        <dbReference type="ChEBI" id="CHEBI:16240"/>
        <dbReference type="ChEBI" id="CHEBI:57925"/>
        <dbReference type="ChEBI" id="CHEBI:58297"/>
        <dbReference type="EC" id="1.11.1.9"/>
    </reaction>
</comment>
<dbReference type="GO" id="GO:0006979">
    <property type="term" value="P:response to oxidative stress"/>
    <property type="evidence" value="ECO:0007669"/>
    <property type="project" value="InterPro"/>
</dbReference>
<evidence type="ECO:0000313" key="10">
    <source>
        <dbReference type="Proteomes" id="UP001187531"/>
    </source>
</evidence>
<keyword evidence="5" id="KW-0964">Secreted</keyword>
<dbReference type="Gene3D" id="3.40.30.10">
    <property type="entry name" value="Glutaredoxin"/>
    <property type="match status" value="1"/>
</dbReference>
<evidence type="ECO:0000256" key="7">
    <source>
        <dbReference type="ARBA" id="ARBA00022729"/>
    </source>
</evidence>
<dbReference type="InterPro" id="IPR000889">
    <property type="entry name" value="Glutathione_peroxidase"/>
</dbReference>
<keyword evidence="10" id="KW-1185">Reference proteome</keyword>
<dbReference type="GO" id="GO:0004602">
    <property type="term" value="F:glutathione peroxidase activity"/>
    <property type="evidence" value="ECO:0007669"/>
    <property type="project" value="UniProtKB-EC"/>
</dbReference>
<proteinExistence type="inferred from homology"/>
<accession>A0AA88L9F4</accession>
<dbReference type="EC" id="1.11.1.9" evidence="4"/>
<evidence type="ECO:0000313" key="9">
    <source>
        <dbReference type="EMBL" id="KAK2713070.1"/>
    </source>
</evidence>
<evidence type="ECO:0000256" key="8">
    <source>
        <dbReference type="ARBA" id="ARBA00023002"/>
    </source>
</evidence>
<evidence type="ECO:0000256" key="4">
    <source>
        <dbReference type="ARBA" id="ARBA00012310"/>
    </source>
</evidence>
<dbReference type="EMBL" id="JAVRJZ010000015">
    <property type="protein sequence ID" value="KAK2713070.1"/>
    <property type="molecule type" value="Genomic_DNA"/>
</dbReference>
<sequence>MKDTFNGTLEILGFPCNLFGQDSCPPTRDFFMPTERLFYSPLRNNDIHWNFEKFLIDPEGLPLKRYDPGTKVSEIIEDLENILNGE</sequence>
<dbReference type="InterPro" id="IPR036249">
    <property type="entry name" value="Thioredoxin-like_sf"/>
</dbReference>
<evidence type="ECO:0000256" key="2">
    <source>
        <dbReference type="ARBA" id="ARBA00004613"/>
    </source>
</evidence>
<keyword evidence="7" id="KW-0732">Signal</keyword>
<dbReference type="Proteomes" id="UP001187531">
    <property type="component" value="Unassembled WGS sequence"/>
</dbReference>
<dbReference type="PROSITE" id="PS51355">
    <property type="entry name" value="GLUTATHIONE_PEROXID_3"/>
    <property type="match status" value="1"/>
</dbReference>
<protein>
    <recommendedName>
        <fullName evidence="4">glutathione peroxidase</fullName>
        <ecNumber evidence="4">1.11.1.9</ecNumber>
    </recommendedName>
</protein>
<gene>
    <name evidence="9" type="ORF">QYM36_011681</name>
</gene>
<comment type="caution">
    <text evidence="9">The sequence shown here is derived from an EMBL/GenBank/DDBJ whole genome shotgun (WGS) entry which is preliminary data.</text>
</comment>
<name>A0AA88L9F4_ARTSF</name>
<keyword evidence="8" id="KW-0560">Oxidoreductase</keyword>
<comment type="similarity">
    <text evidence="3">Belongs to the glutathione peroxidase family.</text>
</comment>
<dbReference type="PANTHER" id="PTHR11592">
    <property type="entry name" value="GLUTATHIONE PEROXIDASE"/>
    <property type="match status" value="1"/>
</dbReference>
<evidence type="ECO:0000256" key="1">
    <source>
        <dbReference type="ARBA" id="ARBA00000217"/>
    </source>
</evidence>
<evidence type="ECO:0000256" key="3">
    <source>
        <dbReference type="ARBA" id="ARBA00006926"/>
    </source>
</evidence>
<reference evidence="9" key="1">
    <citation type="submission" date="2023-07" db="EMBL/GenBank/DDBJ databases">
        <title>Chromosome-level genome assembly of Artemia franciscana.</title>
        <authorList>
            <person name="Jo E."/>
        </authorList>
    </citation>
    <scope>NUCLEOTIDE SEQUENCE</scope>
    <source>
        <tissue evidence="9">Whole body</tissue>
    </source>
</reference>
<dbReference type="GO" id="GO:0005576">
    <property type="term" value="C:extracellular region"/>
    <property type="evidence" value="ECO:0007669"/>
    <property type="project" value="UniProtKB-SubCell"/>
</dbReference>
<evidence type="ECO:0000256" key="5">
    <source>
        <dbReference type="ARBA" id="ARBA00022525"/>
    </source>
</evidence>